<dbReference type="InterPro" id="IPR029063">
    <property type="entry name" value="SAM-dependent_MTases_sf"/>
</dbReference>
<keyword evidence="8" id="KW-0698">rRNA processing</keyword>
<comment type="catalytic activity">
    <reaction evidence="7 8">
        <text>guanosine(966) in 16S rRNA + S-adenosyl-L-methionine = N(2)-methylguanosine(966) in 16S rRNA + S-adenosyl-L-homocysteine + H(+)</text>
        <dbReference type="Rhea" id="RHEA:23548"/>
        <dbReference type="Rhea" id="RHEA-COMP:10211"/>
        <dbReference type="Rhea" id="RHEA-COMP:10212"/>
        <dbReference type="ChEBI" id="CHEBI:15378"/>
        <dbReference type="ChEBI" id="CHEBI:57856"/>
        <dbReference type="ChEBI" id="CHEBI:59789"/>
        <dbReference type="ChEBI" id="CHEBI:74269"/>
        <dbReference type="ChEBI" id="CHEBI:74481"/>
        <dbReference type="EC" id="2.1.1.171"/>
    </reaction>
</comment>
<keyword evidence="5 8" id="KW-0489">Methyltransferase</keyword>
<dbReference type="SUPFAM" id="SSF53335">
    <property type="entry name" value="S-adenosyl-L-methionine-dependent methyltransferases"/>
    <property type="match status" value="1"/>
</dbReference>
<keyword evidence="8" id="KW-0949">S-adenosyl-L-methionine</keyword>
<evidence type="ECO:0000256" key="8">
    <source>
        <dbReference type="PIRNR" id="PIRNR004553"/>
    </source>
</evidence>
<comment type="function">
    <text evidence="1 8">Specifically methylates the guanine in position 966 of 16S rRNA in the assembled 30S particle.</text>
</comment>
<protein>
    <recommendedName>
        <fullName evidence="4 8">Ribosomal RNA small subunit methyltransferase D</fullName>
        <ecNumber evidence="3 8">2.1.1.171</ecNumber>
    </recommendedName>
</protein>
<evidence type="ECO:0000256" key="5">
    <source>
        <dbReference type="ARBA" id="ARBA00022603"/>
    </source>
</evidence>
<evidence type="ECO:0000256" key="2">
    <source>
        <dbReference type="ARBA" id="ARBA00005269"/>
    </source>
</evidence>
<dbReference type="InterPro" id="IPR002052">
    <property type="entry name" value="DNA_methylase_N6_adenine_CS"/>
</dbReference>
<dbReference type="Gene3D" id="3.40.50.150">
    <property type="entry name" value="Vaccinia Virus protein VP39"/>
    <property type="match status" value="1"/>
</dbReference>
<evidence type="ECO:0000256" key="7">
    <source>
        <dbReference type="ARBA" id="ARBA00048326"/>
    </source>
</evidence>
<keyword evidence="6 8" id="KW-0808">Transferase</keyword>
<evidence type="ECO:0000313" key="10">
    <source>
        <dbReference type="Proteomes" id="UP000588068"/>
    </source>
</evidence>
<dbReference type="Pfam" id="PF03602">
    <property type="entry name" value="Cons_hypoth95"/>
    <property type="match status" value="1"/>
</dbReference>
<evidence type="ECO:0000256" key="3">
    <source>
        <dbReference type="ARBA" id="ARBA00012141"/>
    </source>
</evidence>
<keyword evidence="10" id="KW-1185">Reference proteome</keyword>
<evidence type="ECO:0000313" key="9">
    <source>
        <dbReference type="EMBL" id="MBB6092560.1"/>
    </source>
</evidence>
<dbReference type="GO" id="GO:0052913">
    <property type="term" value="F:16S rRNA (guanine(966)-N(2))-methyltransferase activity"/>
    <property type="evidence" value="ECO:0007669"/>
    <property type="project" value="UniProtKB-EC"/>
</dbReference>
<comment type="caution">
    <text evidence="9">The sequence shown here is derived from an EMBL/GenBank/DDBJ whole genome shotgun (WGS) entry which is preliminary data.</text>
</comment>
<gene>
    <name evidence="9" type="ORF">HNQ60_001438</name>
</gene>
<dbReference type="PANTHER" id="PTHR43542">
    <property type="entry name" value="METHYLTRANSFERASE"/>
    <property type="match status" value="1"/>
</dbReference>
<dbReference type="PIRSF" id="PIRSF004553">
    <property type="entry name" value="CHP00095"/>
    <property type="match status" value="1"/>
</dbReference>
<dbReference type="GO" id="GO:0003676">
    <property type="term" value="F:nucleic acid binding"/>
    <property type="evidence" value="ECO:0007669"/>
    <property type="project" value="InterPro"/>
</dbReference>
<proteinExistence type="inferred from homology"/>
<evidence type="ECO:0000256" key="6">
    <source>
        <dbReference type="ARBA" id="ARBA00022679"/>
    </source>
</evidence>
<evidence type="ECO:0000256" key="1">
    <source>
        <dbReference type="ARBA" id="ARBA00002649"/>
    </source>
</evidence>
<dbReference type="PROSITE" id="PS00092">
    <property type="entry name" value="N6_MTASE"/>
    <property type="match status" value="1"/>
</dbReference>
<dbReference type="PANTHER" id="PTHR43542:SF1">
    <property type="entry name" value="METHYLTRANSFERASE"/>
    <property type="match status" value="1"/>
</dbReference>
<dbReference type="NCBIfam" id="TIGR00095">
    <property type="entry name" value="16S rRNA (guanine(966)-N(2))-methyltransferase RsmD"/>
    <property type="match status" value="1"/>
</dbReference>
<name>A0A841HJT6_9GAMM</name>
<evidence type="ECO:0000256" key="4">
    <source>
        <dbReference type="ARBA" id="ARBA00013682"/>
    </source>
</evidence>
<dbReference type="AlphaFoldDB" id="A0A841HJT6"/>
<accession>A0A841HJT6</accession>
<reference evidence="9 10" key="1">
    <citation type="submission" date="2020-08" db="EMBL/GenBank/DDBJ databases">
        <title>Genomic Encyclopedia of Type Strains, Phase IV (KMG-IV): sequencing the most valuable type-strain genomes for metagenomic binning, comparative biology and taxonomic classification.</title>
        <authorList>
            <person name="Goeker M."/>
        </authorList>
    </citation>
    <scope>NUCLEOTIDE SEQUENCE [LARGE SCALE GENOMIC DNA]</scope>
    <source>
        <strain evidence="9 10">DSM 26723</strain>
    </source>
</reference>
<dbReference type="InterPro" id="IPR004398">
    <property type="entry name" value="RNA_MeTrfase_RsmD"/>
</dbReference>
<dbReference type="EMBL" id="JACHHZ010000002">
    <property type="protein sequence ID" value="MBB6092560.1"/>
    <property type="molecule type" value="Genomic_DNA"/>
</dbReference>
<dbReference type="RefSeq" id="WP_184330350.1">
    <property type="nucleotide sequence ID" value="NZ_JACHHZ010000002.1"/>
</dbReference>
<dbReference type="CDD" id="cd02440">
    <property type="entry name" value="AdoMet_MTases"/>
    <property type="match status" value="1"/>
</dbReference>
<dbReference type="Proteomes" id="UP000588068">
    <property type="component" value="Unassembled WGS sequence"/>
</dbReference>
<dbReference type="EC" id="2.1.1.171" evidence="3 8"/>
<organism evidence="9 10">
    <name type="scientific">Povalibacter uvarum</name>
    <dbReference type="NCBI Taxonomy" id="732238"/>
    <lineage>
        <taxon>Bacteria</taxon>
        <taxon>Pseudomonadati</taxon>
        <taxon>Pseudomonadota</taxon>
        <taxon>Gammaproteobacteria</taxon>
        <taxon>Steroidobacterales</taxon>
        <taxon>Steroidobacteraceae</taxon>
        <taxon>Povalibacter</taxon>
    </lineage>
</organism>
<sequence length="205" mass="22359">MSRSTKPRTSPACAGKALSNRLRIIGGRWRSVPITFPPVAALRPSPDRVRETLFNWLQHSIIDARCLDLFAGSGALGLEALSRGAAEVHFVDSEAVVGRHLQQTLAHLKASGGEVHVTDAMRFLDGKPRPFDVVFLDPPFASQLLEKACGKLTAGWLADGAFVYLECPADKPLPTLPTGWSMHRSKRAGQVGYHLLRVNSSLDLR</sequence>
<comment type="similarity">
    <text evidence="2 8">Belongs to the methyltransferase superfamily. RsmD family.</text>
</comment>